<dbReference type="EMBL" id="CAACVG010003468">
    <property type="protein sequence ID" value="VEN37535.1"/>
    <property type="molecule type" value="Genomic_DNA"/>
</dbReference>
<accession>A0A653BQG2</accession>
<protein>
    <submittedName>
        <fullName evidence="3">Uncharacterized protein</fullName>
    </submittedName>
</protein>
<dbReference type="AlphaFoldDB" id="A0A653BQG2"/>
<evidence type="ECO:0000256" key="1">
    <source>
        <dbReference type="ARBA" id="ARBA00022737"/>
    </source>
</evidence>
<evidence type="ECO:0000256" key="2">
    <source>
        <dbReference type="ARBA" id="ARBA00022803"/>
    </source>
</evidence>
<dbReference type="Gene3D" id="1.25.40.10">
    <property type="entry name" value="Tetratricopeptide repeat domain"/>
    <property type="match status" value="1"/>
</dbReference>
<dbReference type="GO" id="GO:0007288">
    <property type="term" value="P:sperm axoneme assembly"/>
    <property type="evidence" value="ECO:0007669"/>
    <property type="project" value="TreeGrafter"/>
</dbReference>
<dbReference type="GO" id="GO:0005813">
    <property type="term" value="C:centrosome"/>
    <property type="evidence" value="ECO:0007669"/>
    <property type="project" value="TreeGrafter"/>
</dbReference>
<proteinExistence type="predicted"/>
<evidence type="ECO:0000313" key="4">
    <source>
        <dbReference type="Proteomes" id="UP000410492"/>
    </source>
</evidence>
<organism evidence="3 4">
    <name type="scientific">Callosobruchus maculatus</name>
    <name type="common">Southern cowpea weevil</name>
    <name type="synonym">Pulse bruchid</name>
    <dbReference type="NCBI Taxonomy" id="64391"/>
    <lineage>
        <taxon>Eukaryota</taxon>
        <taxon>Metazoa</taxon>
        <taxon>Ecdysozoa</taxon>
        <taxon>Arthropoda</taxon>
        <taxon>Hexapoda</taxon>
        <taxon>Insecta</taxon>
        <taxon>Pterygota</taxon>
        <taxon>Neoptera</taxon>
        <taxon>Endopterygota</taxon>
        <taxon>Coleoptera</taxon>
        <taxon>Polyphaga</taxon>
        <taxon>Cucujiformia</taxon>
        <taxon>Chrysomeloidea</taxon>
        <taxon>Chrysomelidae</taxon>
        <taxon>Bruchinae</taxon>
        <taxon>Bruchini</taxon>
        <taxon>Callosobruchus</taxon>
    </lineage>
</organism>
<dbReference type="OrthoDB" id="2017782at2759"/>
<dbReference type="Pfam" id="PF13432">
    <property type="entry name" value="TPR_16"/>
    <property type="match status" value="1"/>
</dbReference>
<reference evidence="3 4" key="1">
    <citation type="submission" date="2019-01" db="EMBL/GenBank/DDBJ databases">
        <authorList>
            <person name="Sayadi A."/>
        </authorList>
    </citation>
    <scope>NUCLEOTIDE SEQUENCE [LARGE SCALE GENOMIC DNA]</scope>
</reference>
<dbReference type="Pfam" id="PF07719">
    <property type="entry name" value="TPR_2"/>
    <property type="match status" value="1"/>
</dbReference>
<sequence length="121" mass="14038">MGTFKKQANAAFKRGEYEKALTLYNKAIEQIKDCCLLYNNRALTCIHLNLYSKAKEDLTEWALRLNEDCLKSWLLLAKVHLLENNLEEFHKAIAEATKRNPDDSDFIKGYANQLLQNEKSE</sequence>
<dbReference type="GO" id="GO:0070286">
    <property type="term" value="P:axonemal dynein complex assembly"/>
    <property type="evidence" value="ECO:0007669"/>
    <property type="project" value="TreeGrafter"/>
</dbReference>
<dbReference type="InterPro" id="IPR013105">
    <property type="entry name" value="TPR_2"/>
</dbReference>
<dbReference type="PANTHER" id="PTHR46540">
    <property type="entry name" value="TETRATRICOPEPTIDE REPEAT PROTEIN 12"/>
    <property type="match status" value="1"/>
</dbReference>
<dbReference type="InterPro" id="IPR019734">
    <property type="entry name" value="TPR_rpt"/>
</dbReference>
<dbReference type="Proteomes" id="UP000410492">
    <property type="component" value="Unassembled WGS sequence"/>
</dbReference>
<gene>
    <name evidence="3" type="ORF">CALMAC_LOCUS2751</name>
</gene>
<name>A0A653BQG2_CALMS</name>
<dbReference type="PANTHER" id="PTHR46540:SF1">
    <property type="entry name" value="TETRATRICOPEPTIDE REPEAT PROTEIN 12"/>
    <property type="match status" value="1"/>
</dbReference>
<keyword evidence="1" id="KW-0677">Repeat</keyword>
<dbReference type="InterPro" id="IPR011990">
    <property type="entry name" value="TPR-like_helical_dom_sf"/>
</dbReference>
<keyword evidence="2" id="KW-0802">TPR repeat</keyword>
<dbReference type="InterPro" id="IPR043195">
    <property type="entry name" value="TTC12"/>
</dbReference>
<dbReference type="GO" id="GO:0005737">
    <property type="term" value="C:cytoplasm"/>
    <property type="evidence" value="ECO:0007669"/>
    <property type="project" value="TreeGrafter"/>
</dbReference>
<dbReference type="SUPFAM" id="SSF48452">
    <property type="entry name" value="TPR-like"/>
    <property type="match status" value="1"/>
</dbReference>
<dbReference type="SMART" id="SM00028">
    <property type="entry name" value="TPR"/>
    <property type="match status" value="3"/>
</dbReference>
<keyword evidence="4" id="KW-1185">Reference proteome</keyword>
<evidence type="ECO:0000313" key="3">
    <source>
        <dbReference type="EMBL" id="VEN37535.1"/>
    </source>
</evidence>